<dbReference type="Proteomes" id="UP000009168">
    <property type="component" value="Unassembled WGS sequence"/>
</dbReference>
<dbReference type="InParanoid" id="W7XEM3"/>
<keyword evidence="3" id="KW-1185">Reference proteome</keyword>
<organism evidence="2 3">
    <name type="scientific">Tetrahymena thermophila (strain SB210)</name>
    <dbReference type="NCBI Taxonomy" id="312017"/>
    <lineage>
        <taxon>Eukaryota</taxon>
        <taxon>Sar</taxon>
        <taxon>Alveolata</taxon>
        <taxon>Ciliophora</taxon>
        <taxon>Intramacronucleata</taxon>
        <taxon>Oligohymenophorea</taxon>
        <taxon>Hymenostomatida</taxon>
        <taxon>Tetrahymenina</taxon>
        <taxon>Tetrahymenidae</taxon>
        <taxon>Tetrahymena</taxon>
    </lineage>
</organism>
<dbReference type="KEGG" id="tet:TTHERM_000324388"/>
<name>W7XEM3_TETTS</name>
<evidence type="ECO:0000313" key="3">
    <source>
        <dbReference type="Proteomes" id="UP000009168"/>
    </source>
</evidence>
<feature type="transmembrane region" description="Helical" evidence="1">
    <location>
        <begin position="6"/>
        <end position="28"/>
    </location>
</feature>
<evidence type="ECO:0000313" key="2">
    <source>
        <dbReference type="EMBL" id="EWS75163.1"/>
    </source>
</evidence>
<dbReference type="RefSeq" id="XP_012652319.1">
    <property type="nucleotide sequence ID" value="XM_012796865.1"/>
</dbReference>
<keyword evidence="1" id="KW-0472">Membrane</keyword>
<reference evidence="3" key="1">
    <citation type="journal article" date="2006" name="PLoS Biol.">
        <title>Macronuclear genome sequence of the ciliate Tetrahymena thermophila, a model eukaryote.</title>
        <authorList>
            <person name="Eisen J.A."/>
            <person name="Coyne R.S."/>
            <person name="Wu M."/>
            <person name="Wu D."/>
            <person name="Thiagarajan M."/>
            <person name="Wortman J.R."/>
            <person name="Badger J.H."/>
            <person name="Ren Q."/>
            <person name="Amedeo P."/>
            <person name="Jones K.M."/>
            <person name="Tallon L.J."/>
            <person name="Delcher A.L."/>
            <person name="Salzberg S.L."/>
            <person name="Silva J.C."/>
            <person name="Haas B.J."/>
            <person name="Majoros W.H."/>
            <person name="Farzad M."/>
            <person name="Carlton J.M."/>
            <person name="Smith R.K. Jr."/>
            <person name="Garg J."/>
            <person name="Pearlman R.E."/>
            <person name="Karrer K.M."/>
            <person name="Sun L."/>
            <person name="Manning G."/>
            <person name="Elde N.C."/>
            <person name="Turkewitz A.P."/>
            <person name="Asai D.J."/>
            <person name="Wilkes D.E."/>
            <person name="Wang Y."/>
            <person name="Cai H."/>
            <person name="Collins K."/>
            <person name="Stewart B.A."/>
            <person name="Lee S.R."/>
            <person name="Wilamowska K."/>
            <person name="Weinberg Z."/>
            <person name="Ruzzo W.L."/>
            <person name="Wloga D."/>
            <person name="Gaertig J."/>
            <person name="Frankel J."/>
            <person name="Tsao C.-C."/>
            <person name="Gorovsky M.A."/>
            <person name="Keeling P.J."/>
            <person name="Waller R.F."/>
            <person name="Patron N.J."/>
            <person name="Cherry J.M."/>
            <person name="Stover N.A."/>
            <person name="Krieger C.J."/>
            <person name="del Toro C."/>
            <person name="Ryder H.F."/>
            <person name="Williamson S.C."/>
            <person name="Barbeau R.A."/>
            <person name="Hamilton E.P."/>
            <person name="Orias E."/>
        </authorList>
    </citation>
    <scope>NUCLEOTIDE SEQUENCE [LARGE SCALE GENOMIC DNA]</scope>
    <source>
        <strain evidence="3">SB210</strain>
    </source>
</reference>
<protein>
    <submittedName>
        <fullName evidence="2">Transmembrane protein, putative</fullName>
    </submittedName>
</protein>
<keyword evidence="1 2" id="KW-0812">Transmembrane</keyword>
<dbReference type="AlphaFoldDB" id="W7XEM3"/>
<accession>W7XEM3</accession>
<sequence length="87" mass="10084">MKLILIQLVVTVSLPIIAGVAIVLMIFYQSLWSALNAWEQDSNQWVLDTQKQTLMNSIFSSKILEGYSFTQVYIIYLHLLQLFNVFQ</sequence>
<proteinExistence type="predicted"/>
<evidence type="ECO:0000256" key="1">
    <source>
        <dbReference type="SAM" id="Phobius"/>
    </source>
</evidence>
<dbReference type="GeneID" id="24438446"/>
<dbReference type="EMBL" id="GG662743">
    <property type="protein sequence ID" value="EWS75163.1"/>
    <property type="molecule type" value="Genomic_DNA"/>
</dbReference>
<gene>
    <name evidence="2" type="ORF">TTHERM_000324388</name>
</gene>
<keyword evidence="1" id="KW-1133">Transmembrane helix</keyword>